<dbReference type="OrthoDB" id="8111537at2"/>
<dbReference type="InterPro" id="IPR029058">
    <property type="entry name" value="AB_hydrolase_fold"/>
</dbReference>
<reference evidence="3 4" key="1">
    <citation type="submission" date="2020-07" db="EMBL/GenBank/DDBJ databases">
        <title>Sequencing the genomes of 1000 actinobacteria strains.</title>
        <authorList>
            <person name="Klenk H.-P."/>
        </authorList>
    </citation>
    <scope>NUCLEOTIDE SEQUENCE [LARGE SCALE GENOMIC DNA]</scope>
    <source>
        <strain evidence="3 4">DSM 10309</strain>
    </source>
</reference>
<evidence type="ECO:0000256" key="1">
    <source>
        <dbReference type="SAM" id="Phobius"/>
    </source>
</evidence>
<dbReference type="Pfam" id="PF00326">
    <property type="entry name" value="Peptidase_S9"/>
    <property type="match status" value="1"/>
</dbReference>
<dbReference type="AlphaFoldDB" id="A0A7W3JH81"/>
<gene>
    <name evidence="3" type="ORF">FB463_001023</name>
</gene>
<accession>A0A7W3JH81</accession>
<protein>
    <submittedName>
        <fullName evidence="3">Alpha-beta hydrolase superfamily lysophospholipase</fullName>
    </submittedName>
</protein>
<keyword evidence="1" id="KW-0812">Transmembrane</keyword>
<dbReference type="EMBL" id="JACGWW010000001">
    <property type="protein sequence ID" value="MBA8812799.1"/>
    <property type="molecule type" value="Genomic_DNA"/>
</dbReference>
<dbReference type="InterPro" id="IPR001375">
    <property type="entry name" value="Peptidase_S9_cat"/>
</dbReference>
<keyword evidence="1" id="KW-0472">Membrane</keyword>
<proteinExistence type="predicted"/>
<feature type="transmembrane region" description="Helical" evidence="1">
    <location>
        <begin position="16"/>
        <end position="43"/>
    </location>
</feature>
<evidence type="ECO:0000313" key="4">
    <source>
        <dbReference type="Proteomes" id="UP000522688"/>
    </source>
</evidence>
<keyword evidence="3" id="KW-0378">Hydrolase</keyword>
<comment type="caution">
    <text evidence="3">The sequence shown here is derived from an EMBL/GenBank/DDBJ whole genome shotgun (WGS) entry which is preliminary data.</text>
</comment>
<dbReference type="Gene3D" id="3.40.50.1820">
    <property type="entry name" value="alpha/beta hydrolase"/>
    <property type="match status" value="1"/>
</dbReference>
<sequence>MTVPPSATASSPPSRAALVTAIVVAATGTAALLTTVGGVVAIMRKIVTPERRRTDDVRIEGFDDAEARVTVSSNADTRLPGRYSLWFDRGAGHARVGEVLSDDGRVVVRRVDGVDRGDLAVARSGRIGGWLWSSPADAGLPAEEVRITTPVGPAPAWLAAADDGPRGPWMIGVHGRGVTRAETIRAVPVFRRAGYTSLLVSYRNDGEAPPSPDGRYALGDTEWEDVEAALRYAVENGATSIVLMGWSMGGAVVLQALTRSSLGRRVAGVVLESPVVDWRTTLRYQGAAMHVPAPVQDLVLRLLQSPTLSRLSGRRGPIDFDRLDLARRADELDVPVLVLHSDDDGFVPSTASHALAAARPDLVQLEVFHEARHTKLWNYDPERFDRVIGDWLDRLPRATGHTGRSARPSAADGG</sequence>
<dbReference type="GO" id="GO:0006508">
    <property type="term" value="P:proteolysis"/>
    <property type="evidence" value="ECO:0007669"/>
    <property type="project" value="InterPro"/>
</dbReference>
<dbReference type="GO" id="GO:0008236">
    <property type="term" value="F:serine-type peptidase activity"/>
    <property type="evidence" value="ECO:0007669"/>
    <property type="project" value="InterPro"/>
</dbReference>
<dbReference type="RefSeq" id="WP_146853115.1">
    <property type="nucleotide sequence ID" value="NZ_BAAAHR010000002.1"/>
</dbReference>
<dbReference type="Proteomes" id="UP000522688">
    <property type="component" value="Unassembled WGS sequence"/>
</dbReference>
<dbReference type="SUPFAM" id="SSF53474">
    <property type="entry name" value="alpha/beta-Hydrolases"/>
    <property type="match status" value="1"/>
</dbReference>
<dbReference type="PANTHER" id="PTHR12277:SF79">
    <property type="entry name" value="XAA-PRO DIPEPTIDYL-PEPTIDASE-RELATED"/>
    <property type="match status" value="1"/>
</dbReference>
<keyword evidence="1" id="KW-1133">Transmembrane helix</keyword>
<evidence type="ECO:0000259" key="2">
    <source>
        <dbReference type="Pfam" id="PF00326"/>
    </source>
</evidence>
<name>A0A7W3JH81_9MICO</name>
<dbReference type="PANTHER" id="PTHR12277">
    <property type="entry name" value="ALPHA/BETA HYDROLASE DOMAIN-CONTAINING PROTEIN"/>
    <property type="match status" value="1"/>
</dbReference>
<evidence type="ECO:0000313" key="3">
    <source>
        <dbReference type="EMBL" id="MBA8812799.1"/>
    </source>
</evidence>
<feature type="domain" description="Peptidase S9 prolyl oligopeptidase catalytic" evidence="2">
    <location>
        <begin position="213"/>
        <end position="374"/>
    </location>
</feature>
<organism evidence="3 4">
    <name type="scientific">Frigoribacterium faeni</name>
    <dbReference type="NCBI Taxonomy" id="145483"/>
    <lineage>
        <taxon>Bacteria</taxon>
        <taxon>Bacillati</taxon>
        <taxon>Actinomycetota</taxon>
        <taxon>Actinomycetes</taxon>
        <taxon>Micrococcales</taxon>
        <taxon>Microbacteriaceae</taxon>
        <taxon>Frigoribacterium</taxon>
    </lineage>
</organism>